<dbReference type="Proteomes" id="UP000694866">
    <property type="component" value="Unplaced"/>
</dbReference>
<evidence type="ECO:0000313" key="3">
    <source>
        <dbReference type="Proteomes" id="UP000694866"/>
    </source>
</evidence>
<evidence type="ECO:0000256" key="1">
    <source>
        <dbReference type="SAM" id="MobiDB-lite"/>
    </source>
</evidence>
<name>A0A9R1SX47_9HYME</name>
<feature type="compositionally biased region" description="Basic and acidic residues" evidence="1">
    <location>
        <begin position="425"/>
        <end position="434"/>
    </location>
</feature>
<organism evidence="3 4">
    <name type="scientific">Fopius arisanus</name>
    <dbReference type="NCBI Taxonomy" id="64838"/>
    <lineage>
        <taxon>Eukaryota</taxon>
        <taxon>Metazoa</taxon>
        <taxon>Ecdysozoa</taxon>
        <taxon>Arthropoda</taxon>
        <taxon>Hexapoda</taxon>
        <taxon>Insecta</taxon>
        <taxon>Pterygota</taxon>
        <taxon>Neoptera</taxon>
        <taxon>Endopterygota</taxon>
        <taxon>Hymenoptera</taxon>
        <taxon>Apocrita</taxon>
        <taxon>Ichneumonoidea</taxon>
        <taxon>Braconidae</taxon>
        <taxon>Opiinae</taxon>
        <taxon>Fopius</taxon>
    </lineage>
</organism>
<reference evidence="4" key="1">
    <citation type="submission" date="2025-08" db="UniProtKB">
        <authorList>
            <consortium name="RefSeq"/>
        </authorList>
    </citation>
    <scope>IDENTIFICATION</scope>
    <source>
        <strain evidence="4">USDA-PBARC FA_bdor</strain>
        <tissue evidence="4">Whole organism</tissue>
    </source>
</reference>
<gene>
    <name evidence="4" type="primary">LOC105263917</name>
</gene>
<keyword evidence="3" id="KW-1185">Reference proteome</keyword>
<proteinExistence type="predicted"/>
<dbReference type="AlphaFoldDB" id="A0A9R1SX47"/>
<sequence>MIIINDKMQFYVLLAAFAAFSISQTDAVIDRMVDWVKDTINETEISLDEYSTAQLDNTYRIFTDYHDNLKSNASASIEYQNQPVAEDFTAAAAAGKDVDKCRRSLDETLKSSLAKQISKIDRCFRKYVFDFKYLEDEINQLHTKGKELQENLNEILEICEEKPSRQLCLSVRIPRVKLSVITWKSRVGRAHRTDERLTYTADKKIPKCVNPLLIEFKQKLRAINIGAKRCIAGSAVISTTTIAPAATEKSKAPEEIVVTEKSVATVKPIVPEVPAVTQKSVVTEKSAATGESVVTEKSTVTAEPAVTDKSAAAAESAVTDKSAAAAEPVVTDKSAAAAESAVTDKSAAAAGPVVTEKSAVTVEPAVTDKSAATPAPVVTEKSVVTPEPVVADKSAAAAESVVTDKSAAAVESVVTDKSAATPDSVTDKSPVKAK</sequence>
<feature type="signal peptide" evidence="2">
    <location>
        <begin position="1"/>
        <end position="27"/>
    </location>
</feature>
<protein>
    <submittedName>
        <fullName evidence="4">Uncharacterized protein</fullName>
    </submittedName>
</protein>
<evidence type="ECO:0000256" key="2">
    <source>
        <dbReference type="SAM" id="SignalP"/>
    </source>
</evidence>
<dbReference type="KEGG" id="fas:105263917"/>
<dbReference type="GeneID" id="105263917"/>
<evidence type="ECO:0000313" key="4">
    <source>
        <dbReference type="RefSeq" id="XP_011298740.1"/>
    </source>
</evidence>
<accession>A0A9R1SX47</accession>
<feature type="chain" id="PRO_5040195234" evidence="2">
    <location>
        <begin position="28"/>
        <end position="434"/>
    </location>
</feature>
<feature type="region of interest" description="Disordered" evidence="1">
    <location>
        <begin position="412"/>
        <end position="434"/>
    </location>
</feature>
<keyword evidence="2" id="KW-0732">Signal</keyword>
<dbReference type="RefSeq" id="XP_011298740.1">
    <property type="nucleotide sequence ID" value="XM_011300438.1"/>
</dbReference>